<comment type="caution">
    <text evidence="1">The sequence shown here is derived from an EMBL/GenBank/DDBJ whole genome shotgun (WGS) entry which is preliminary data.</text>
</comment>
<dbReference type="SUPFAM" id="SSF103247">
    <property type="entry name" value="TT1751-like"/>
    <property type="match status" value="1"/>
</dbReference>
<protein>
    <recommendedName>
        <fullName evidence="3">DUF302 domain-containing protein</fullName>
    </recommendedName>
</protein>
<reference evidence="1 2" key="1">
    <citation type="submission" date="2018-08" db="EMBL/GenBank/DDBJ databases">
        <title>Sequencing the genomes of 1000 actinobacteria strains.</title>
        <authorList>
            <person name="Klenk H.-P."/>
        </authorList>
    </citation>
    <scope>NUCLEOTIDE SEQUENCE [LARGE SCALE GENOMIC DNA]</scope>
    <source>
        <strain evidence="1 2">DSM 44099</strain>
    </source>
</reference>
<sequence length="177" mass="19525">MSEQGVSVVSRPVRRFVISTGRPFDQFRKQWERAVPAWSWGTATAEAKGGGGWPALENLSNRTAGDGLVNISTFDPSQVMRLAGHELRAVTYLADNLVIEEGLYKHDPAVIEYLPVRLTISEQPDHDSTLTFDKPCDLFGGYAIPDLVDHAIQVEEAIASVLRKVDLPVPAELERQA</sequence>
<keyword evidence="2" id="KW-1185">Reference proteome</keyword>
<accession>A0A3D9ZT30</accession>
<evidence type="ECO:0000313" key="1">
    <source>
        <dbReference type="EMBL" id="REG00402.1"/>
    </source>
</evidence>
<dbReference type="RefSeq" id="WP_147315679.1">
    <property type="nucleotide sequence ID" value="NZ_BONB01000081.1"/>
</dbReference>
<dbReference type="InterPro" id="IPR035923">
    <property type="entry name" value="TT1751-like_sf"/>
</dbReference>
<dbReference type="EMBL" id="QUMQ01000001">
    <property type="protein sequence ID" value="REG00402.1"/>
    <property type="molecule type" value="Genomic_DNA"/>
</dbReference>
<dbReference type="AlphaFoldDB" id="A0A3D9ZT30"/>
<gene>
    <name evidence="1" type="ORF">DFJ67_6455</name>
</gene>
<proteinExistence type="predicted"/>
<evidence type="ECO:0008006" key="3">
    <source>
        <dbReference type="Google" id="ProtNLM"/>
    </source>
</evidence>
<name>A0A3D9ZT30_9ACTN</name>
<dbReference type="OrthoDB" id="3358967at2"/>
<dbReference type="Proteomes" id="UP000256913">
    <property type="component" value="Unassembled WGS sequence"/>
</dbReference>
<organism evidence="1 2">
    <name type="scientific">Asanoa ferruginea</name>
    <dbReference type="NCBI Taxonomy" id="53367"/>
    <lineage>
        <taxon>Bacteria</taxon>
        <taxon>Bacillati</taxon>
        <taxon>Actinomycetota</taxon>
        <taxon>Actinomycetes</taxon>
        <taxon>Micromonosporales</taxon>
        <taxon>Micromonosporaceae</taxon>
        <taxon>Asanoa</taxon>
    </lineage>
</organism>
<evidence type="ECO:0000313" key="2">
    <source>
        <dbReference type="Proteomes" id="UP000256913"/>
    </source>
</evidence>